<dbReference type="Gene3D" id="2.10.70.100">
    <property type="match status" value="1"/>
</dbReference>
<dbReference type="InterPro" id="IPR013656">
    <property type="entry name" value="PAS_4"/>
</dbReference>
<dbReference type="InterPro" id="IPR036890">
    <property type="entry name" value="HATPase_C_sf"/>
</dbReference>
<dbReference type="PRINTS" id="PR00344">
    <property type="entry name" value="BCTRLSENSOR"/>
</dbReference>
<dbReference type="Gene3D" id="3.30.565.10">
    <property type="entry name" value="Histidine kinase-like ATPase, C-terminal domain"/>
    <property type="match status" value="1"/>
</dbReference>
<feature type="domain" description="PAC" evidence="9">
    <location>
        <begin position="351"/>
        <end position="403"/>
    </location>
</feature>
<dbReference type="InterPro" id="IPR000700">
    <property type="entry name" value="PAS-assoc_C"/>
</dbReference>
<protein>
    <recommendedName>
        <fullName evidence="2">histidine kinase</fullName>
        <ecNumber evidence="2">2.7.13.3</ecNumber>
    </recommendedName>
</protein>
<accession>A0A7X2ZVH1</accession>
<dbReference type="PANTHER" id="PTHR43304">
    <property type="entry name" value="PHYTOCHROME-LIKE PROTEIN CPH1"/>
    <property type="match status" value="1"/>
</dbReference>
<feature type="domain" description="PAS" evidence="8">
    <location>
        <begin position="525"/>
        <end position="577"/>
    </location>
</feature>
<evidence type="ECO:0000259" key="9">
    <source>
        <dbReference type="PROSITE" id="PS50113"/>
    </source>
</evidence>
<dbReference type="PROSITE" id="PS50112">
    <property type="entry name" value="PAS"/>
    <property type="match status" value="2"/>
</dbReference>
<evidence type="ECO:0000313" key="10">
    <source>
        <dbReference type="EMBL" id="MUH37137.1"/>
    </source>
</evidence>
<reference evidence="10 11" key="1">
    <citation type="journal article" date="2019" name="Mar. Drugs">
        <title>Comparative Genomics and CAZyme Genome Repertoires of Marine Zobellia amurskyensis KMM 3526(T) and Zobellia laminariae KMM 3676(T).</title>
        <authorList>
            <person name="Chernysheva N."/>
            <person name="Bystritskaya E."/>
            <person name="Stenkova A."/>
            <person name="Golovkin I."/>
            <person name="Nedashkovskaya O."/>
            <person name="Isaeva M."/>
        </authorList>
    </citation>
    <scope>NUCLEOTIDE SEQUENCE [LARGE SCALE GENOMIC DNA]</scope>
    <source>
        <strain evidence="10 11">KMM 3526</strain>
    </source>
</reference>
<dbReference type="PROSITE" id="PS50113">
    <property type="entry name" value="PAC"/>
    <property type="match status" value="3"/>
</dbReference>
<keyword evidence="6" id="KW-0175">Coiled coil</keyword>
<dbReference type="InterPro" id="IPR013767">
    <property type="entry name" value="PAS_fold"/>
</dbReference>
<dbReference type="InterPro" id="IPR052162">
    <property type="entry name" value="Sensor_kinase/Photoreceptor"/>
</dbReference>
<dbReference type="NCBIfam" id="TIGR00229">
    <property type="entry name" value="sensory_box"/>
    <property type="match status" value="2"/>
</dbReference>
<evidence type="ECO:0000256" key="1">
    <source>
        <dbReference type="ARBA" id="ARBA00000085"/>
    </source>
</evidence>
<feature type="domain" description="Histidine kinase" evidence="7">
    <location>
        <begin position="674"/>
        <end position="885"/>
    </location>
</feature>
<evidence type="ECO:0000259" key="7">
    <source>
        <dbReference type="PROSITE" id="PS50109"/>
    </source>
</evidence>
<dbReference type="Gene3D" id="3.30.450.20">
    <property type="entry name" value="PAS domain"/>
    <property type="match status" value="5"/>
</dbReference>
<dbReference type="Pfam" id="PF00989">
    <property type="entry name" value="PAS"/>
    <property type="match status" value="1"/>
</dbReference>
<feature type="domain" description="PAC" evidence="9">
    <location>
        <begin position="479"/>
        <end position="531"/>
    </location>
</feature>
<organism evidence="10 11">
    <name type="scientific">Zobellia amurskyensis</name>
    <dbReference type="NCBI Taxonomy" id="248905"/>
    <lineage>
        <taxon>Bacteria</taxon>
        <taxon>Pseudomonadati</taxon>
        <taxon>Bacteroidota</taxon>
        <taxon>Flavobacteriia</taxon>
        <taxon>Flavobacteriales</taxon>
        <taxon>Flavobacteriaceae</taxon>
        <taxon>Zobellia</taxon>
    </lineage>
</organism>
<gene>
    <name evidence="10" type="ORF">D9O36_14890</name>
</gene>
<dbReference type="InterPro" id="IPR001610">
    <property type="entry name" value="PAC"/>
</dbReference>
<feature type="domain" description="PAC" evidence="9">
    <location>
        <begin position="83"/>
        <end position="135"/>
    </location>
</feature>
<evidence type="ECO:0000256" key="2">
    <source>
        <dbReference type="ARBA" id="ARBA00012438"/>
    </source>
</evidence>
<dbReference type="SUPFAM" id="SSF55785">
    <property type="entry name" value="PYP-like sensor domain (PAS domain)"/>
    <property type="match status" value="5"/>
</dbReference>
<dbReference type="PANTHER" id="PTHR43304:SF1">
    <property type="entry name" value="PAC DOMAIN-CONTAINING PROTEIN"/>
    <property type="match status" value="1"/>
</dbReference>
<dbReference type="OrthoDB" id="5522855at2"/>
<dbReference type="InterPro" id="IPR000014">
    <property type="entry name" value="PAS"/>
</dbReference>
<dbReference type="EC" id="2.7.13.3" evidence="2"/>
<dbReference type="Pfam" id="PF13426">
    <property type="entry name" value="PAS_9"/>
    <property type="match status" value="2"/>
</dbReference>
<dbReference type="InterPro" id="IPR003594">
    <property type="entry name" value="HATPase_dom"/>
</dbReference>
<evidence type="ECO:0000259" key="8">
    <source>
        <dbReference type="PROSITE" id="PS50112"/>
    </source>
</evidence>
<dbReference type="PROSITE" id="PS50109">
    <property type="entry name" value="HIS_KIN"/>
    <property type="match status" value="1"/>
</dbReference>
<evidence type="ECO:0000313" key="11">
    <source>
        <dbReference type="Proteomes" id="UP000540519"/>
    </source>
</evidence>
<dbReference type="Pfam" id="PF08447">
    <property type="entry name" value="PAS_3"/>
    <property type="match status" value="1"/>
</dbReference>
<dbReference type="SMART" id="SM00091">
    <property type="entry name" value="PAS"/>
    <property type="match status" value="4"/>
</dbReference>
<dbReference type="Gene3D" id="1.10.287.130">
    <property type="match status" value="1"/>
</dbReference>
<keyword evidence="11" id="KW-1185">Reference proteome</keyword>
<dbReference type="Pfam" id="PF02518">
    <property type="entry name" value="HATPase_c"/>
    <property type="match status" value="1"/>
</dbReference>
<dbReference type="SUPFAM" id="SSF47384">
    <property type="entry name" value="Homodimeric domain of signal transducing histidine kinase"/>
    <property type="match status" value="1"/>
</dbReference>
<sequence>MEKAAGNSKSKIPYRKIFIEQAPTAIAMLDKDMCYIAASDYWIKEHKLQGIEIIGRSYYDIFPNISDDSKELHQQCLTNAINIFDEAPFTQKDGTIQWLYWDIHPWYISKNKVGGLFIHTIDITPNKESELKIARTLDIFTKTKEVAKMGTWEINIATSKVYWSKITREIHEVPLGFQPDLENAINFFEEKNSRPKLRAKIQDSIEKGIPFDSDFELITANNNLRWVRVIGKPEIIDGNITNVIGLVQDISDVKFSKLQLNIAHSQLKAIYNSESISIFSTDSNGIINHFNKGAEQLLGYSAEEMEGKKEPTYFLFPEEVNKFRKELAILHGKNPDNFSHYRDLVYENVNDTREWNYIRKDGSIVPAQCTVSSVKDDLGKNIGFIVVSTDISDLKNHQNEILAKNQLLNFAEKMILMGHWRLNMITNQAYWSKNLYKIFEVEEGNIEVSLDNFQKFVHPDDKQMLLEHMQETMHTKVFQNFSHRIISGGGNVKTIHVMGKVVTNEKNEIVELIGTSQDVTDLKMAEKKFKGLLESAPDAMVIIDEQGSIQLINKQTESLFHHSSEELVLQSVEILIPHILTSVKAAKFSNDNITRQIGIIEELFAIQKTGKKIPVQINMAPLQWEEGILISLAIRDITKQKAAERKILKAKENLEGFAQKLTEQNKQLADFTHITSHNLRSPVSNLNSLLDIYKTTDSETLRLNLFEKFETVINHLTLTLNTLVEALKTKSGHSKDDIEEILFEDMLRLTKDVLAGQILKSGATITSDFSKCSKIQYHKIYLESIFLNLVSNAIKYSSEERKPIIEIESMNQNGKIMLTFKDNGLGIDLEQHGHKLFGLNKVFHRHPDAKGVGLFLTKSQIEAMGGTIYASSKVGIGTTFTINFN</sequence>
<evidence type="ECO:0000256" key="5">
    <source>
        <dbReference type="ARBA" id="ARBA00022777"/>
    </source>
</evidence>
<keyword evidence="5" id="KW-0418">Kinase</keyword>
<dbReference type="InterPro" id="IPR005467">
    <property type="entry name" value="His_kinase_dom"/>
</dbReference>
<dbReference type="AlphaFoldDB" id="A0A7X2ZVH1"/>
<dbReference type="SMART" id="SM00086">
    <property type="entry name" value="PAC"/>
    <property type="match status" value="5"/>
</dbReference>
<dbReference type="CDD" id="cd00130">
    <property type="entry name" value="PAS"/>
    <property type="match status" value="4"/>
</dbReference>
<dbReference type="Proteomes" id="UP000540519">
    <property type="component" value="Unassembled WGS sequence"/>
</dbReference>
<comment type="caution">
    <text evidence="10">The sequence shown here is derived from an EMBL/GenBank/DDBJ whole genome shotgun (WGS) entry which is preliminary data.</text>
</comment>
<feature type="domain" description="PAS" evidence="8">
    <location>
        <begin position="263"/>
        <end position="327"/>
    </location>
</feature>
<name>A0A7X2ZVH1_9FLAO</name>
<evidence type="ECO:0000256" key="4">
    <source>
        <dbReference type="ARBA" id="ARBA00022679"/>
    </source>
</evidence>
<dbReference type="InterPro" id="IPR036097">
    <property type="entry name" value="HisK_dim/P_sf"/>
</dbReference>
<dbReference type="GO" id="GO:0006355">
    <property type="term" value="P:regulation of DNA-templated transcription"/>
    <property type="evidence" value="ECO:0007669"/>
    <property type="project" value="InterPro"/>
</dbReference>
<evidence type="ECO:0000256" key="6">
    <source>
        <dbReference type="SAM" id="Coils"/>
    </source>
</evidence>
<feature type="coiled-coil region" evidence="6">
    <location>
        <begin position="640"/>
        <end position="667"/>
    </location>
</feature>
<dbReference type="SMART" id="SM00387">
    <property type="entry name" value="HATPase_c"/>
    <property type="match status" value="1"/>
</dbReference>
<keyword evidence="4" id="KW-0808">Transferase</keyword>
<dbReference type="InterPro" id="IPR004358">
    <property type="entry name" value="Sig_transdc_His_kin-like_C"/>
</dbReference>
<dbReference type="Pfam" id="PF08448">
    <property type="entry name" value="PAS_4"/>
    <property type="match status" value="1"/>
</dbReference>
<dbReference type="InterPro" id="IPR035965">
    <property type="entry name" value="PAS-like_dom_sf"/>
</dbReference>
<keyword evidence="3" id="KW-0597">Phosphoprotein</keyword>
<comment type="catalytic activity">
    <reaction evidence="1">
        <text>ATP + protein L-histidine = ADP + protein N-phospho-L-histidine.</text>
        <dbReference type="EC" id="2.7.13.3"/>
    </reaction>
</comment>
<dbReference type="EMBL" id="RCNR01000032">
    <property type="protein sequence ID" value="MUH37137.1"/>
    <property type="molecule type" value="Genomic_DNA"/>
</dbReference>
<proteinExistence type="predicted"/>
<evidence type="ECO:0000256" key="3">
    <source>
        <dbReference type="ARBA" id="ARBA00022553"/>
    </source>
</evidence>
<dbReference type="SUPFAM" id="SSF55874">
    <property type="entry name" value="ATPase domain of HSP90 chaperone/DNA topoisomerase II/histidine kinase"/>
    <property type="match status" value="1"/>
</dbReference>
<dbReference type="GO" id="GO:0000155">
    <property type="term" value="F:phosphorelay sensor kinase activity"/>
    <property type="evidence" value="ECO:0007669"/>
    <property type="project" value="InterPro"/>
</dbReference>
<dbReference type="RefSeq" id="WP_155600515.1">
    <property type="nucleotide sequence ID" value="NZ_RCNR01000032.1"/>
</dbReference>
<dbReference type="InterPro" id="IPR013655">
    <property type="entry name" value="PAS_fold_3"/>
</dbReference>